<feature type="domain" description="G-protein coupled receptors family 1 profile" evidence="14">
    <location>
        <begin position="286"/>
        <end position="783"/>
    </location>
</feature>
<dbReference type="GeneID" id="108080003"/>
<dbReference type="PANTHER" id="PTHR24248">
    <property type="entry name" value="ADRENERGIC RECEPTOR-RELATED G-PROTEIN COUPLED RECEPTOR"/>
    <property type="match status" value="1"/>
</dbReference>
<dbReference type="RefSeq" id="XP_017030058.2">
    <property type="nucleotide sequence ID" value="XM_017174569.3"/>
</dbReference>
<dbReference type="Gene3D" id="1.20.1070.10">
    <property type="entry name" value="Rhodopsin 7-helix transmembrane proteins"/>
    <property type="match status" value="2"/>
</dbReference>
<dbReference type="PROSITE" id="PS00237">
    <property type="entry name" value="G_PROTEIN_RECEP_F1_1"/>
    <property type="match status" value="1"/>
</dbReference>
<sequence>MDAAGAENSTAAANDTLGWLGLDLGEVLNSTLPSSRSNVSFVPAEAETEAATTEPDLETETEAEPRGRYALRSFVEQQLESGIGGAAAGGGGGDAGIALIDSGEEAALDNVADAETDYGLLGGFGDAELLQRTATAARETLHNRTASVSHGYDGGGGMGAGLGGGAGAGAGATGAGGGGGTGGSTFMLLLENFNDYFPNYNGSTVSGTTTAASGMVVTASSSSAGTVGVGGLLIEQNLTGLYLDAYRLNCTNETLNLTDSCADMRVVDHNYWALILILFPILTLFGNILVILSVCRERSLQTVTNYFIVSLAIADLLVAVVVMPFAVYFLVNGAWALPDVVCDFYIAMDVICSTSSIFNLVAISIDRYIAVTQPIKYAKHKNSRRVCLTILLVWAISAAIGSPIVLGLNNTPNREPDVCAFYNADFILYSSLSSFYIPCIIMVFLYWNIFKALRSRARKQRAARKPHLSELTGGSVIENIAQTRRLAETALDSSRHASRIMPDEPATNTASGSNEEEDENAISPDIDDCHVIVNDKSTEFMLATVVEETGNSVVAQITTQPQLVIADPNGNHDSGYAASNVDDVLAGVGVAAGSNAPASASSFSAAAISAAPASNGSPPDSPLPSGATLQRSSVSSRRNTADDSPKRGEPALSVAMKPLSFVRYGVQEAMTLARNDSTLSTTSKTSSRKDKKNSQASRFTIYKVHKASKKKREKSSAKKERKATKTLAIVLGVFLFCWLPFFSCNIMDAMCAKFKKDCRPGLTAYMLTTWLGYINSFVNPVIYTIFNPEFRKAFKKIMHMG</sequence>
<feature type="transmembrane region" description="Helical" evidence="13">
    <location>
        <begin position="762"/>
        <end position="786"/>
    </location>
</feature>
<keyword evidence="5 13" id="KW-1133">Transmembrane helix</keyword>
<gene>
    <name evidence="16" type="primary">Dop2R</name>
</gene>
<dbReference type="PROSITE" id="PS50262">
    <property type="entry name" value="G_PROTEIN_RECEP_F1_2"/>
    <property type="match status" value="1"/>
</dbReference>
<dbReference type="AlphaFoldDB" id="A0A6P4J6B4"/>
<dbReference type="Pfam" id="PF00001">
    <property type="entry name" value="7tm_1"/>
    <property type="match status" value="1"/>
</dbReference>
<evidence type="ECO:0000313" key="15">
    <source>
        <dbReference type="Proteomes" id="UP001652661"/>
    </source>
</evidence>
<feature type="region of interest" description="Disordered" evidence="12">
    <location>
        <begin position="675"/>
        <end position="695"/>
    </location>
</feature>
<organism evidence="15 16">
    <name type="scientific">Drosophila kikkawai</name>
    <name type="common">Fruit fly</name>
    <dbReference type="NCBI Taxonomy" id="30033"/>
    <lineage>
        <taxon>Eukaryota</taxon>
        <taxon>Metazoa</taxon>
        <taxon>Ecdysozoa</taxon>
        <taxon>Arthropoda</taxon>
        <taxon>Hexapoda</taxon>
        <taxon>Insecta</taxon>
        <taxon>Pterygota</taxon>
        <taxon>Neoptera</taxon>
        <taxon>Endopterygota</taxon>
        <taxon>Diptera</taxon>
        <taxon>Brachycera</taxon>
        <taxon>Muscomorpha</taxon>
        <taxon>Ephydroidea</taxon>
        <taxon>Drosophilidae</taxon>
        <taxon>Drosophila</taxon>
        <taxon>Sophophora</taxon>
    </lineage>
</organism>
<feature type="transmembrane region" description="Helical" evidence="13">
    <location>
        <begin position="723"/>
        <end position="742"/>
    </location>
</feature>
<evidence type="ECO:0000313" key="16">
    <source>
        <dbReference type="RefSeq" id="XP_017030058.2"/>
    </source>
</evidence>
<dbReference type="GO" id="GO:0005886">
    <property type="term" value="C:plasma membrane"/>
    <property type="evidence" value="ECO:0007669"/>
    <property type="project" value="UniProtKB-SubCell"/>
</dbReference>
<keyword evidence="7 13" id="KW-0472">Membrane</keyword>
<dbReference type="GO" id="GO:0004930">
    <property type="term" value="F:G protein-coupled receptor activity"/>
    <property type="evidence" value="ECO:0007669"/>
    <property type="project" value="UniProtKB-KW"/>
</dbReference>
<keyword evidence="6 11" id="KW-0297">G-protein coupled receptor</keyword>
<reference evidence="16" key="1">
    <citation type="submission" date="2025-08" db="UniProtKB">
        <authorList>
            <consortium name="RefSeq"/>
        </authorList>
    </citation>
    <scope>IDENTIFICATION</scope>
    <source>
        <strain evidence="16">14028-0561.14</strain>
        <tissue evidence="16">Whole fly</tissue>
    </source>
</reference>
<evidence type="ECO:0000256" key="7">
    <source>
        <dbReference type="ARBA" id="ARBA00023136"/>
    </source>
</evidence>
<keyword evidence="4 11" id="KW-0812">Transmembrane</keyword>
<evidence type="ECO:0000256" key="13">
    <source>
        <dbReference type="SAM" id="Phobius"/>
    </source>
</evidence>
<evidence type="ECO:0000256" key="1">
    <source>
        <dbReference type="ARBA" id="ARBA00004651"/>
    </source>
</evidence>
<dbReference type="PANTHER" id="PTHR24248:SF125">
    <property type="entry name" value="DOPAMINE D2-LIKE RECEPTOR"/>
    <property type="match status" value="1"/>
</dbReference>
<evidence type="ECO:0000256" key="11">
    <source>
        <dbReference type="RuleBase" id="RU000688"/>
    </source>
</evidence>
<dbReference type="InterPro" id="IPR000276">
    <property type="entry name" value="GPCR_Rhodpsn"/>
</dbReference>
<feature type="compositionally biased region" description="Basic and acidic residues" evidence="12">
    <location>
        <begin position="639"/>
        <end position="649"/>
    </location>
</feature>
<feature type="transmembrane region" description="Helical" evidence="13">
    <location>
        <begin position="386"/>
        <end position="406"/>
    </location>
</feature>
<name>A0A6P4J6B4_DROKI</name>
<keyword evidence="8" id="KW-1015">Disulfide bond</keyword>
<dbReference type="CDD" id="cd15053">
    <property type="entry name" value="7tmA_D2-like_dopamine_R"/>
    <property type="match status" value="1"/>
</dbReference>
<feature type="region of interest" description="Disordered" evidence="12">
    <location>
        <begin position="491"/>
        <end position="525"/>
    </location>
</feature>
<keyword evidence="3" id="KW-1003">Cell membrane</keyword>
<feature type="compositionally biased region" description="Low complexity" evidence="12">
    <location>
        <begin position="43"/>
        <end position="54"/>
    </location>
</feature>
<feature type="transmembrane region" description="Helical" evidence="13">
    <location>
        <begin position="343"/>
        <end position="365"/>
    </location>
</feature>
<feature type="region of interest" description="Disordered" evidence="12">
    <location>
        <begin position="33"/>
        <end position="65"/>
    </location>
</feature>
<proteinExistence type="inferred from homology"/>
<evidence type="ECO:0000256" key="12">
    <source>
        <dbReference type="SAM" id="MobiDB-lite"/>
    </source>
</evidence>
<evidence type="ECO:0000256" key="5">
    <source>
        <dbReference type="ARBA" id="ARBA00022989"/>
    </source>
</evidence>
<keyword evidence="9 11" id="KW-0675">Receptor</keyword>
<dbReference type="PRINTS" id="PR00237">
    <property type="entry name" value="GPCRRHODOPSN"/>
</dbReference>
<protein>
    <submittedName>
        <fullName evidence="16">Dopamine D2-like receptor isoform X1</fullName>
    </submittedName>
</protein>
<feature type="region of interest" description="Disordered" evidence="12">
    <location>
        <begin position="610"/>
        <end position="652"/>
    </location>
</feature>
<comment type="subcellular location">
    <subcellularLocation>
        <location evidence="1">Cell membrane</location>
        <topology evidence="1">Multi-pass membrane protein</topology>
    </subcellularLocation>
</comment>
<dbReference type="SMART" id="SM01381">
    <property type="entry name" value="7TM_GPCR_Srsx"/>
    <property type="match status" value="1"/>
</dbReference>
<keyword evidence="15" id="KW-1185">Reference proteome</keyword>
<evidence type="ECO:0000256" key="6">
    <source>
        <dbReference type="ARBA" id="ARBA00023040"/>
    </source>
</evidence>
<dbReference type="GO" id="GO:0001591">
    <property type="term" value="F:dopamine neurotransmitter receptor activity, coupled via Gi/Go"/>
    <property type="evidence" value="ECO:0007669"/>
    <property type="project" value="TreeGrafter"/>
</dbReference>
<dbReference type="GO" id="GO:0045202">
    <property type="term" value="C:synapse"/>
    <property type="evidence" value="ECO:0007669"/>
    <property type="project" value="GOC"/>
</dbReference>
<evidence type="ECO:0000256" key="9">
    <source>
        <dbReference type="ARBA" id="ARBA00023170"/>
    </source>
</evidence>
<feature type="compositionally biased region" description="Polar residues" evidence="12">
    <location>
        <begin position="627"/>
        <end position="638"/>
    </location>
</feature>
<comment type="similarity">
    <text evidence="2 11">Belongs to the G-protein coupled receptor 1 family.</text>
</comment>
<dbReference type="Proteomes" id="UP001652661">
    <property type="component" value="Chromosome X"/>
</dbReference>
<evidence type="ECO:0000256" key="4">
    <source>
        <dbReference type="ARBA" id="ARBA00022692"/>
    </source>
</evidence>
<keyword evidence="10 11" id="KW-0807">Transducer</keyword>
<feature type="transmembrane region" description="Helical" evidence="13">
    <location>
        <begin position="426"/>
        <end position="449"/>
    </location>
</feature>
<evidence type="ECO:0000256" key="10">
    <source>
        <dbReference type="ARBA" id="ARBA00023224"/>
    </source>
</evidence>
<accession>A0A6P4J6B4</accession>
<dbReference type="InterPro" id="IPR017452">
    <property type="entry name" value="GPCR_Rhodpsn_7TM"/>
</dbReference>
<evidence type="ECO:0000259" key="14">
    <source>
        <dbReference type="PROSITE" id="PS50262"/>
    </source>
</evidence>
<evidence type="ECO:0000256" key="3">
    <source>
        <dbReference type="ARBA" id="ARBA00022475"/>
    </source>
</evidence>
<feature type="transmembrane region" description="Helical" evidence="13">
    <location>
        <begin position="306"/>
        <end position="331"/>
    </location>
</feature>
<feature type="transmembrane region" description="Helical" evidence="13">
    <location>
        <begin position="271"/>
        <end position="294"/>
    </location>
</feature>
<dbReference type="SUPFAM" id="SSF81321">
    <property type="entry name" value="Family A G protein-coupled receptor-like"/>
    <property type="match status" value="1"/>
</dbReference>
<dbReference type="OrthoDB" id="10010417at2759"/>
<evidence type="ECO:0000256" key="2">
    <source>
        <dbReference type="ARBA" id="ARBA00010663"/>
    </source>
</evidence>
<evidence type="ECO:0000256" key="8">
    <source>
        <dbReference type="ARBA" id="ARBA00023157"/>
    </source>
</evidence>